<dbReference type="PROSITE" id="PS51123">
    <property type="entry name" value="OMPA_2"/>
    <property type="match status" value="1"/>
</dbReference>
<comment type="subcellular location">
    <subcellularLocation>
        <location evidence="1">Membrane</location>
    </subcellularLocation>
</comment>
<feature type="chain" id="PRO_5047039291" evidence="4">
    <location>
        <begin position="19"/>
        <end position="182"/>
    </location>
</feature>
<gene>
    <name evidence="6" type="ORF">LZC95_29550</name>
</gene>
<keyword evidence="4" id="KW-0732">Signal</keyword>
<evidence type="ECO:0000259" key="5">
    <source>
        <dbReference type="PROSITE" id="PS51123"/>
    </source>
</evidence>
<evidence type="ECO:0000313" key="6">
    <source>
        <dbReference type="EMBL" id="WXA90590.1"/>
    </source>
</evidence>
<feature type="domain" description="OmpA-like" evidence="5">
    <location>
        <begin position="68"/>
        <end position="182"/>
    </location>
</feature>
<reference evidence="6 7" key="1">
    <citation type="submission" date="2021-12" db="EMBL/GenBank/DDBJ databases">
        <title>Discovery of the Pendulisporaceae a myxobacterial family with distinct sporulation behavior and unique specialized metabolism.</title>
        <authorList>
            <person name="Garcia R."/>
            <person name="Popoff A."/>
            <person name="Bader C.D."/>
            <person name="Loehr J."/>
            <person name="Walesch S."/>
            <person name="Walt C."/>
            <person name="Boldt J."/>
            <person name="Bunk B."/>
            <person name="Haeckl F.J.F.P.J."/>
            <person name="Gunesch A.P."/>
            <person name="Birkelbach J."/>
            <person name="Nuebel U."/>
            <person name="Pietschmann T."/>
            <person name="Bach T."/>
            <person name="Mueller R."/>
        </authorList>
    </citation>
    <scope>NUCLEOTIDE SEQUENCE [LARGE SCALE GENOMIC DNA]</scope>
    <source>
        <strain evidence="6 7">MSr12523</strain>
    </source>
</reference>
<dbReference type="EMBL" id="CP089982">
    <property type="protein sequence ID" value="WXA90590.1"/>
    <property type="molecule type" value="Genomic_DNA"/>
</dbReference>
<dbReference type="PROSITE" id="PS51257">
    <property type="entry name" value="PROKAR_LIPOPROTEIN"/>
    <property type="match status" value="1"/>
</dbReference>
<evidence type="ECO:0000256" key="3">
    <source>
        <dbReference type="PROSITE-ProRule" id="PRU00473"/>
    </source>
</evidence>
<dbReference type="RefSeq" id="WP_394841203.1">
    <property type="nucleotide sequence ID" value="NZ_CP089982.1"/>
</dbReference>
<dbReference type="Pfam" id="PF00691">
    <property type="entry name" value="OmpA"/>
    <property type="match status" value="1"/>
</dbReference>
<dbReference type="InterPro" id="IPR006665">
    <property type="entry name" value="OmpA-like"/>
</dbReference>
<protein>
    <submittedName>
        <fullName evidence="6">OmpA family protein</fullName>
    </submittedName>
</protein>
<evidence type="ECO:0000256" key="2">
    <source>
        <dbReference type="ARBA" id="ARBA00023136"/>
    </source>
</evidence>
<keyword evidence="7" id="KW-1185">Reference proteome</keyword>
<dbReference type="PRINTS" id="PR01021">
    <property type="entry name" value="OMPADOMAIN"/>
</dbReference>
<dbReference type="InterPro" id="IPR006664">
    <property type="entry name" value="OMP_bac"/>
</dbReference>
<organism evidence="6 7">
    <name type="scientific">Pendulispora brunnea</name>
    <dbReference type="NCBI Taxonomy" id="2905690"/>
    <lineage>
        <taxon>Bacteria</taxon>
        <taxon>Pseudomonadati</taxon>
        <taxon>Myxococcota</taxon>
        <taxon>Myxococcia</taxon>
        <taxon>Myxococcales</taxon>
        <taxon>Sorangiineae</taxon>
        <taxon>Pendulisporaceae</taxon>
        <taxon>Pendulispora</taxon>
    </lineage>
</organism>
<evidence type="ECO:0000256" key="1">
    <source>
        <dbReference type="ARBA" id="ARBA00004370"/>
    </source>
</evidence>
<sequence>MKTRFVLPVVGLSLFALAAAGCAHEPAAPAVATPAARPPAPVASAPPPPAASYDGAAVAISGDLVAACNLVVNKVDSAPKFDFDDSALPDQDRGVLDQVAKCVTTGPLRGRALSLVGRADPRGEVEYNFALGERRADTVANYLGQLGVAKDKLRETSRGKLDATGTDEESWARDRRVDIALL</sequence>
<name>A0ABZ2K0N1_9BACT</name>
<proteinExistence type="predicted"/>
<dbReference type="Gene3D" id="3.30.1330.60">
    <property type="entry name" value="OmpA-like domain"/>
    <property type="match status" value="1"/>
</dbReference>
<keyword evidence="2 3" id="KW-0472">Membrane</keyword>
<dbReference type="Proteomes" id="UP001379533">
    <property type="component" value="Chromosome"/>
</dbReference>
<dbReference type="CDD" id="cd07185">
    <property type="entry name" value="OmpA_C-like"/>
    <property type="match status" value="1"/>
</dbReference>
<dbReference type="InterPro" id="IPR036737">
    <property type="entry name" value="OmpA-like_sf"/>
</dbReference>
<dbReference type="SUPFAM" id="SSF103088">
    <property type="entry name" value="OmpA-like"/>
    <property type="match status" value="1"/>
</dbReference>
<evidence type="ECO:0000256" key="4">
    <source>
        <dbReference type="SAM" id="SignalP"/>
    </source>
</evidence>
<accession>A0ABZ2K0N1</accession>
<evidence type="ECO:0000313" key="7">
    <source>
        <dbReference type="Proteomes" id="UP001379533"/>
    </source>
</evidence>
<feature type="signal peptide" evidence="4">
    <location>
        <begin position="1"/>
        <end position="18"/>
    </location>
</feature>